<organism evidence="1 2">
    <name type="scientific">Alkalicella caledoniensis</name>
    <dbReference type="NCBI Taxonomy" id="2731377"/>
    <lineage>
        <taxon>Bacteria</taxon>
        <taxon>Bacillati</taxon>
        <taxon>Bacillota</taxon>
        <taxon>Clostridia</taxon>
        <taxon>Eubacteriales</taxon>
        <taxon>Proteinivoracaceae</taxon>
        <taxon>Alkalicella</taxon>
    </lineage>
</organism>
<dbReference type="EMBL" id="CP058559">
    <property type="protein sequence ID" value="QNO16668.1"/>
    <property type="molecule type" value="Genomic_DNA"/>
</dbReference>
<evidence type="ECO:0000313" key="1">
    <source>
        <dbReference type="EMBL" id="QNO16668.1"/>
    </source>
</evidence>
<dbReference type="Pfam" id="PF01263">
    <property type="entry name" value="Aldose_epim"/>
    <property type="match status" value="1"/>
</dbReference>
<dbReference type="PANTHER" id="PTHR11122:SF13">
    <property type="entry name" value="GLUCOSE-6-PHOSPHATE 1-EPIMERASE"/>
    <property type="match status" value="1"/>
</dbReference>
<protein>
    <submittedName>
        <fullName evidence="1">Aldose 1-epimerase family protein</fullName>
    </submittedName>
</protein>
<dbReference type="KEGG" id="acae:HYG86_10080"/>
<proteinExistence type="predicted"/>
<dbReference type="SUPFAM" id="SSF74650">
    <property type="entry name" value="Galactose mutarotase-like"/>
    <property type="match status" value="1"/>
</dbReference>
<evidence type="ECO:0000313" key="2">
    <source>
        <dbReference type="Proteomes" id="UP000516160"/>
    </source>
</evidence>
<reference evidence="1 2" key="1">
    <citation type="submission" date="2020-07" db="EMBL/GenBank/DDBJ databases">
        <title>Alkalicella. sp. LB2 genome.</title>
        <authorList>
            <person name="Postec A."/>
            <person name="Quemeneur M."/>
        </authorList>
    </citation>
    <scope>NUCLEOTIDE SEQUENCE [LARGE SCALE GENOMIC DNA]</scope>
    <source>
        <strain evidence="1 2">LB2</strain>
    </source>
</reference>
<dbReference type="GO" id="GO:0005975">
    <property type="term" value="P:carbohydrate metabolic process"/>
    <property type="evidence" value="ECO:0007669"/>
    <property type="project" value="InterPro"/>
</dbReference>
<gene>
    <name evidence="1" type="ORF">HYG86_10080</name>
</gene>
<dbReference type="InterPro" id="IPR011013">
    <property type="entry name" value="Gal_mutarotase_sf_dom"/>
</dbReference>
<dbReference type="PANTHER" id="PTHR11122">
    <property type="entry name" value="APOSPORY-ASSOCIATED PROTEIN C-RELATED"/>
    <property type="match status" value="1"/>
</dbReference>
<accession>A0A7G9WDA6</accession>
<sequence length="290" mass="32769">MLITLENEKVVVRAKSQGAELTSILLKEDNTEYLWQGNPKFWARHAPILFPIVGKLVDNTCCIDNKTYNMSQHGFARDMEFEVISQSDTEVVFVLNSSEETLRKYPYFFDLRVIYKVINNDIVITYIVKNTGSEDMYFSIGAHPAFNWPFGPDGIQDGYYLEFEQAETIGSRVLNEGVISNNVAPVLNNQNIIQLDTSLFKDDALILQGLNSNKVSIKTNSSRKSVTVDFNGFPYLGIWSKPEGAPFVCIEPWFGIADTESSTGNIKEKEGILRLNPGKEFSCEYKITVK</sequence>
<dbReference type="InterPro" id="IPR008183">
    <property type="entry name" value="Aldose_1/G6P_1-epimerase"/>
</dbReference>
<dbReference type="InterPro" id="IPR014718">
    <property type="entry name" value="GH-type_carb-bd"/>
</dbReference>
<name>A0A7G9WDA6_ALKCA</name>
<dbReference type="InterPro" id="IPR037481">
    <property type="entry name" value="LacX"/>
</dbReference>
<dbReference type="Proteomes" id="UP000516160">
    <property type="component" value="Chromosome"/>
</dbReference>
<dbReference type="GO" id="GO:0016853">
    <property type="term" value="F:isomerase activity"/>
    <property type="evidence" value="ECO:0007669"/>
    <property type="project" value="InterPro"/>
</dbReference>
<dbReference type="Gene3D" id="2.70.98.10">
    <property type="match status" value="1"/>
</dbReference>
<dbReference type="CDD" id="cd09024">
    <property type="entry name" value="Aldose_epim_lacX"/>
    <property type="match status" value="1"/>
</dbReference>
<keyword evidence="2" id="KW-1185">Reference proteome</keyword>
<dbReference type="GO" id="GO:0030246">
    <property type="term" value="F:carbohydrate binding"/>
    <property type="evidence" value="ECO:0007669"/>
    <property type="project" value="InterPro"/>
</dbReference>
<dbReference type="AlphaFoldDB" id="A0A7G9WDA6"/>